<organism evidence="2 3">
    <name type="scientific">Phytohabitans aurantiacus</name>
    <dbReference type="NCBI Taxonomy" id="3016789"/>
    <lineage>
        <taxon>Bacteria</taxon>
        <taxon>Bacillati</taxon>
        <taxon>Actinomycetota</taxon>
        <taxon>Actinomycetes</taxon>
        <taxon>Micromonosporales</taxon>
        <taxon>Micromonosporaceae</taxon>
    </lineage>
</organism>
<evidence type="ECO:0000313" key="2">
    <source>
        <dbReference type="EMBL" id="GLI03756.1"/>
    </source>
</evidence>
<name>A0ABQ5RDS4_9ACTN</name>
<dbReference type="Proteomes" id="UP001144280">
    <property type="component" value="Unassembled WGS sequence"/>
</dbReference>
<evidence type="ECO:0000313" key="3">
    <source>
        <dbReference type="Proteomes" id="UP001144280"/>
    </source>
</evidence>
<keyword evidence="1" id="KW-0472">Membrane</keyword>
<protein>
    <submittedName>
        <fullName evidence="2">Uncharacterized protein</fullName>
    </submittedName>
</protein>
<keyword evidence="1" id="KW-0812">Transmembrane</keyword>
<feature type="transmembrane region" description="Helical" evidence="1">
    <location>
        <begin position="24"/>
        <end position="43"/>
    </location>
</feature>
<evidence type="ECO:0000256" key="1">
    <source>
        <dbReference type="SAM" id="Phobius"/>
    </source>
</evidence>
<gene>
    <name evidence="2" type="ORF">Pa4123_90360</name>
</gene>
<proteinExistence type="predicted"/>
<comment type="caution">
    <text evidence="2">The sequence shown here is derived from an EMBL/GenBank/DDBJ whole genome shotgun (WGS) entry which is preliminary data.</text>
</comment>
<sequence length="53" mass="5822">MAPEPTAETAQRPSPTRRLNKRRLIRWAAIGGALILAVLACWQDPVYAPVTPP</sequence>
<dbReference type="RefSeq" id="WP_281906176.1">
    <property type="nucleotide sequence ID" value="NZ_BSDI01000099.1"/>
</dbReference>
<keyword evidence="3" id="KW-1185">Reference proteome</keyword>
<accession>A0ABQ5RDS4</accession>
<keyword evidence="1" id="KW-1133">Transmembrane helix</keyword>
<reference evidence="2" key="1">
    <citation type="submission" date="2022-12" db="EMBL/GenBank/DDBJ databases">
        <title>New Phytohabitans aurantiacus sp. RD004123 nov., an actinomycete isolated from soil.</title>
        <authorList>
            <person name="Triningsih D.W."/>
            <person name="Harunari E."/>
            <person name="Igarashi Y."/>
        </authorList>
    </citation>
    <scope>NUCLEOTIDE SEQUENCE</scope>
    <source>
        <strain evidence="2">RD004123</strain>
    </source>
</reference>
<dbReference type="EMBL" id="BSDI01000099">
    <property type="protein sequence ID" value="GLI03756.1"/>
    <property type="molecule type" value="Genomic_DNA"/>
</dbReference>